<keyword evidence="2" id="KW-1185">Reference proteome</keyword>
<sequence length="91" mass="9962">MDPRAALLDLTLAVEPLVRRQATVAQRRAHGAWRRALATLAPDRAGADPRRDAPPDAEALVRAYYAAGGSHDALIAAISRLRWIDHEDTRS</sequence>
<gene>
    <name evidence="1" type="ORF">GHC57_09965</name>
</gene>
<name>A0A7X1ZGL0_9PROT</name>
<organism evidence="1 2">
    <name type="scientific">Roseospira navarrensis</name>
    <dbReference type="NCBI Taxonomy" id="140058"/>
    <lineage>
        <taxon>Bacteria</taxon>
        <taxon>Pseudomonadati</taxon>
        <taxon>Pseudomonadota</taxon>
        <taxon>Alphaproteobacteria</taxon>
        <taxon>Rhodospirillales</taxon>
        <taxon>Rhodospirillaceae</taxon>
        <taxon>Roseospira</taxon>
    </lineage>
</organism>
<dbReference type="EMBL" id="WIVE01000027">
    <property type="protein sequence ID" value="MQX36840.1"/>
    <property type="molecule type" value="Genomic_DNA"/>
</dbReference>
<dbReference type="RefSeq" id="WP_153343714.1">
    <property type="nucleotide sequence ID" value="NZ_WIVE01000027.1"/>
</dbReference>
<dbReference type="AlphaFoldDB" id="A0A7X1ZGL0"/>
<accession>A0A7X1ZGL0</accession>
<reference evidence="1 2" key="1">
    <citation type="submission" date="2019-10" db="EMBL/GenBank/DDBJ databases">
        <title>Draft whole-genome sequence of the purple nonsulfur photosynthetic bacterium Roseospira navarrensis DSM 15114.</title>
        <authorList>
            <person name="Kyndt J.A."/>
            <person name="Meyer T.E."/>
        </authorList>
    </citation>
    <scope>NUCLEOTIDE SEQUENCE [LARGE SCALE GENOMIC DNA]</scope>
    <source>
        <strain evidence="1 2">DSM 15114</strain>
    </source>
</reference>
<dbReference type="Proteomes" id="UP000434582">
    <property type="component" value="Unassembled WGS sequence"/>
</dbReference>
<evidence type="ECO:0000313" key="2">
    <source>
        <dbReference type="Proteomes" id="UP000434582"/>
    </source>
</evidence>
<comment type="caution">
    <text evidence="1">The sequence shown here is derived from an EMBL/GenBank/DDBJ whole genome shotgun (WGS) entry which is preliminary data.</text>
</comment>
<protein>
    <submittedName>
        <fullName evidence="1">Uncharacterized protein</fullName>
    </submittedName>
</protein>
<evidence type="ECO:0000313" key="1">
    <source>
        <dbReference type="EMBL" id="MQX36840.1"/>
    </source>
</evidence>
<proteinExistence type="predicted"/>